<dbReference type="EMBL" id="IACT01006663">
    <property type="protein sequence ID" value="LAC25788.1"/>
    <property type="molecule type" value="mRNA"/>
</dbReference>
<feature type="compositionally biased region" description="Basic and acidic residues" evidence="1">
    <location>
        <begin position="553"/>
        <end position="566"/>
    </location>
</feature>
<feature type="region of interest" description="Disordered" evidence="1">
    <location>
        <begin position="525"/>
        <end position="572"/>
    </location>
</feature>
<feature type="compositionally biased region" description="Low complexity" evidence="1">
    <location>
        <begin position="612"/>
        <end position="621"/>
    </location>
</feature>
<feature type="compositionally biased region" description="Low complexity" evidence="1">
    <location>
        <begin position="720"/>
        <end position="731"/>
    </location>
</feature>
<feature type="compositionally biased region" description="Polar residues" evidence="1">
    <location>
        <begin position="539"/>
        <end position="548"/>
    </location>
</feature>
<feature type="compositionally biased region" description="Basic and acidic residues" evidence="1">
    <location>
        <begin position="626"/>
        <end position="639"/>
    </location>
</feature>
<dbReference type="InterPro" id="IPR032076">
    <property type="entry name" value="TTC5_OB"/>
</dbReference>
<feature type="compositionally biased region" description="Polar residues" evidence="1">
    <location>
        <begin position="459"/>
        <end position="468"/>
    </location>
</feature>
<reference evidence="3" key="1">
    <citation type="submission" date="2017-11" db="EMBL/GenBank/DDBJ databases">
        <title>The sensing device of the deep-sea amphipod.</title>
        <authorList>
            <person name="Kobayashi H."/>
            <person name="Nagahama T."/>
            <person name="Arai W."/>
            <person name="Sasagawa Y."/>
            <person name="Umeda M."/>
            <person name="Hayashi T."/>
            <person name="Nikaido I."/>
            <person name="Watanabe H."/>
            <person name="Oguri K."/>
            <person name="Kitazato H."/>
            <person name="Fujioka K."/>
            <person name="Kido Y."/>
            <person name="Takami H."/>
        </authorList>
    </citation>
    <scope>NUCLEOTIDE SEQUENCE</scope>
    <source>
        <tissue evidence="3">Whole body</tissue>
    </source>
</reference>
<name>A0A6A7G416_9CRUS</name>
<dbReference type="Gene3D" id="1.25.40.10">
    <property type="entry name" value="Tetratricopeptide repeat domain"/>
    <property type="match status" value="1"/>
</dbReference>
<feature type="compositionally biased region" description="Polar residues" evidence="1">
    <location>
        <begin position="667"/>
        <end position="678"/>
    </location>
</feature>
<feature type="compositionally biased region" description="Basic and acidic residues" evidence="1">
    <location>
        <begin position="483"/>
        <end position="494"/>
    </location>
</feature>
<protein>
    <submittedName>
        <fullName evidence="3">Tetratricopeptide repeat protein 5-like</fullName>
    </submittedName>
</protein>
<proteinExistence type="evidence at transcript level"/>
<feature type="region of interest" description="Disordered" evidence="1">
    <location>
        <begin position="334"/>
        <end position="436"/>
    </location>
</feature>
<feature type="region of interest" description="Disordered" evidence="1">
    <location>
        <begin position="454"/>
        <end position="494"/>
    </location>
</feature>
<organism evidence="3">
    <name type="scientific">Hirondellea gigas</name>
    <dbReference type="NCBI Taxonomy" id="1518452"/>
    <lineage>
        <taxon>Eukaryota</taxon>
        <taxon>Metazoa</taxon>
        <taxon>Ecdysozoa</taxon>
        <taxon>Arthropoda</taxon>
        <taxon>Crustacea</taxon>
        <taxon>Multicrustacea</taxon>
        <taxon>Malacostraca</taxon>
        <taxon>Eumalacostraca</taxon>
        <taxon>Peracarida</taxon>
        <taxon>Amphipoda</taxon>
        <taxon>Amphilochidea</taxon>
        <taxon>Lysianassida</taxon>
        <taxon>Lysianassidira</taxon>
        <taxon>Lysianassoidea</taxon>
        <taxon>Lysianassidae</taxon>
        <taxon>Hirondellea</taxon>
    </lineage>
</organism>
<evidence type="ECO:0000256" key="1">
    <source>
        <dbReference type="SAM" id="MobiDB-lite"/>
    </source>
</evidence>
<evidence type="ECO:0000259" key="2">
    <source>
        <dbReference type="Pfam" id="PF16669"/>
    </source>
</evidence>
<feature type="region of interest" description="Disordered" evidence="1">
    <location>
        <begin position="612"/>
        <end position="740"/>
    </location>
</feature>
<accession>A0A6A7G416</accession>
<feature type="region of interest" description="Disordered" evidence="1">
    <location>
        <begin position="1"/>
        <end position="20"/>
    </location>
</feature>
<dbReference type="InterPro" id="IPR011990">
    <property type="entry name" value="TPR-like_helical_dom_sf"/>
</dbReference>
<dbReference type="Pfam" id="PF16669">
    <property type="entry name" value="TTC5_OB"/>
    <property type="match status" value="1"/>
</dbReference>
<feature type="compositionally biased region" description="Low complexity" evidence="1">
    <location>
        <begin position="642"/>
        <end position="660"/>
    </location>
</feature>
<feature type="compositionally biased region" description="Basic and acidic residues" evidence="1">
    <location>
        <begin position="338"/>
        <end position="350"/>
    </location>
</feature>
<dbReference type="Gene3D" id="2.40.50.550">
    <property type="match status" value="1"/>
</dbReference>
<feature type="domain" description="Tetratricopeptide repeat protein 5 OB fold" evidence="2">
    <location>
        <begin position="177"/>
        <end position="253"/>
    </location>
</feature>
<feature type="compositionally biased region" description="Polar residues" evidence="1">
    <location>
        <begin position="698"/>
        <end position="719"/>
    </location>
</feature>
<feature type="compositionally biased region" description="Basic and acidic residues" evidence="1">
    <location>
        <begin position="526"/>
        <end position="538"/>
    </location>
</feature>
<feature type="compositionally biased region" description="Basic and acidic residues" evidence="1">
    <location>
        <begin position="363"/>
        <end position="382"/>
    </location>
</feature>
<sequence length="787" mass="85495">MSMLMRSEPTSTPEKREENINKGVEYARRAVKQDPADGRSWMVLGNALLSAFFALTSNTTTLQACKAAYARAEQDKKASMLPELHYSKYQVAWYEESYTGALRSLYTAWQLEPSWSDCENKRVQSCNFLRSLHTLIKTKGHLSNKRLQTLIKNIKSSQLGPYEQTGTVMSGNKKPQLVNFQQLQHNTNTDKIVQGMVVSTLVPESGIPFVMCLVDAEGTCLPVTVYNWAQGAEVKIGDAVAVVAPVLKEQTVELGVQQQEVLSPVAFSAANKASVGATKSAAVASVGAIKSDTADFVGDEKSARPVSVGATKSTTADVPTVTAADATAVSDVSTVAEENVKEEDNAKSAESHVTATIDVGVSKTEDEKLTKDDERHKDETENQNKNGSTEPESDGAVKEKSDHGTTSVEYLEKVKSRSFNTESTNEEGLKTNNDCKIGVSLDDPVKMEGVANINKDSLPKSTVEQDSTTNKKDNSGEQIIENKIPESDSRNTRKEAKLITSKIDTNLRKVDKNMRLNPTLPKKVISNKDRDTLTEKKNCPTSRKSVPISNVMDKSKKVIKPSDSRVSKHNTLNYAKNTSAKLSDKYIDTKSRLNSNVKKQINAKNISEDTSKTSLLSNSKTVPPKASDKLNKKSSDCDRLPSNNIISNKSTSNSESTTKNTGKEDGSTNVKRIITSPSAKVGSIDAFNRKRSSKLEAKNTNNKTSGNNIKKSVNANKRTSNSSNSSSSASNRMTVSGGSGEKAAVEENVFVLRSIRVVAPVMLVVNKRVVAAGQVAASYIVSQNKPE</sequence>
<dbReference type="InterPro" id="IPR038645">
    <property type="entry name" value="TTC5_OB_sf"/>
</dbReference>
<dbReference type="AlphaFoldDB" id="A0A6A7G416"/>
<evidence type="ECO:0000313" key="3">
    <source>
        <dbReference type="EMBL" id="LAC25788.1"/>
    </source>
</evidence>